<organism evidence="2 3">
    <name type="scientific">Roseovarius gahaiensis</name>
    <dbReference type="NCBI Taxonomy" id="2716691"/>
    <lineage>
        <taxon>Bacteria</taxon>
        <taxon>Pseudomonadati</taxon>
        <taxon>Pseudomonadota</taxon>
        <taxon>Alphaproteobacteria</taxon>
        <taxon>Rhodobacterales</taxon>
        <taxon>Roseobacteraceae</taxon>
        <taxon>Roseovarius</taxon>
    </lineage>
</organism>
<evidence type="ECO:0000256" key="1">
    <source>
        <dbReference type="SAM" id="Phobius"/>
    </source>
</evidence>
<feature type="transmembrane region" description="Helical" evidence="1">
    <location>
        <begin position="134"/>
        <end position="158"/>
    </location>
</feature>
<dbReference type="Proteomes" id="UP000639775">
    <property type="component" value="Unassembled WGS sequence"/>
</dbReference>
<feature type="transmembrane region" description="Helical" evidence="1">
    <location>
        <begin position="61"/>
        <end position="87"/>
    </location>
</feature>
<dbReference type="InterPro" id="IPR018723">
    <property type="entry name" value="DUF2254_membrane"/>
</dbReference>
<dbReference type="RefSeq" id="WP_167195247.1">
    <property type="nucleotide sequence ID" value="NZ_JAAORB010000010.1"/>
</dbReference>
<keyword evidence="1" id="KW-1133">Transmembrane helix</keyword>
<evidence type="ECO:0000313" key="3">
    <source>
        <dbReference type="Proteomes" id="UP000639775"/>
    </source>
</evidence>
<dbReference type="EMBL" id="JAAORB010000010">
    <property type="protein sequence ID" value="NHQ74305.1"/>
    <property type="molecule type" value="Genomic_DNA"/>
</dbReference>
<dbReference type="Pfam" id="PF10011">
    <property type="entry name" value="DUF2254"/>
    <property type="match status" value="1"/>
</dbReference>
<feature type="transmembrane region" description="Helical" evidence="1">
    <location>
        <begin position="108"/>
        <end position="128"/>
    </location>
</feature>
<reference evidence="2" key="1">
    <citation type="submission" date="2020-03" db="EMBL/GenBank/DDBJ databases">
        <title>Roseovarius gahaiensis sp. nov., isolated from Gahai Saline Lake, China.</title>
        <authorList>
            <person name="Sun X."/>
        </authorList>
    </citation>
    <scope>NUCLEOTIDE SEQUENCE</scope>
    <source>
        <strain evidence="2">GH877</strain>
    </source>
</reference>
<name>A0A967BD33_9RHOB</name>
<evidence type="ECO:0000313" key="2">
    <source>
        <dbReference type="EMBL" id="NHQ74305.1"/>
    </source>
</evidence>
<gene>
    <name evidence="2" type="ORF">HAT86_07475</name>
</gene>
<keyword evidence="3" id="KW-1185">Reference proteome</keyword>
<sequence>MKTKTASKPILMLLRLGRLLWVRVALMAILAVVASAMAIFLENVIPDALTQRFTPDAVMPILTILASSMLAVSTFSLNVMVSAHNAAAAQATPRVHRILLADTTTQTVLATFIGAFVYALTSIILFKAQLHGPGAAVTVMAVTVAVVVLVILAMLRWIDHLSDLSSMDTSLRATEHAARDSLLQTRSEPALRALPLTRDTVIPDDAQPIGAPRSGFLQFIDLPRLSAALGKSQAKIYIHSAPGTHVLQGQPIAYAAGLSDALRKKVQVCLTIADTRTFEQDATYGLLVLSEIGSRALSPGVNDPGTAIDVIARQQGLLWDWVHTPLNDAPPKFDRIFVPDTNPEDLIDKAYGSIARDGAGMIEVVQHLLAALEPLTTCPDKALAQAAHDMAERARAYADKSLPLVSEKARLRRPDDATGR</sequence>
<proteinExistence type="predicted"/>
<protein>
    <submittedName>
        <fullName evidence="2">DUF2254 domain-containing protein</fullName>
    </submittedName>
</protein>
<keyword evidence="1" id="KW-0472">Membrane</keyword>
<keyword evidence="1" id="KW-0812">Transmembrane</keyword>
<dbReference type="AlphaFoldDB" id="A0A967BD33"/>
<feature type="transmembrane region" description="Helical" evidence="1">
    <location>
        <begin position="20"/>
        <end position="41"/>
    </location>
</feature>
<accession>A0A967BD33</accession>
<comment type="caution">
    <text evidence="2">The sequence shown here is derived from an EMBL/GenBank/DDBJ whole genome shotgun (WGS) entry which is preliminary data.</text>
</comment>